<protein>
    <submittedName>
        <fullName evidence="1">Uncharacterized protein</fullName>
    </submittedName>
</protein>
<dbReference type="Proteomes" id="UP000325558">
    <property type="component" value="Unassembled WGS sequence"/>
</dbReference>
<sequence>MSRNRSNIGQGISFLDDVDYGRRPIRTNIERVEESRRTTDRMVQHNRFIFGGRTGKFARMREGGSKSGEDPSSTQALVDLIFSVTVNASQTPPFH</sequence>
<evidence type="ECO:0000313" key="1">
    <source>
        <dbReference type="EMBL" id="KAE8339003.1"/>
    </source>
</evidence>
<dbReference type="OrthoDB" id="10404174at2759"/>
<accession>A0A5N6Y2I4</accession>
<dbReference type="EMBL" id="ML737161">
    <property type="protein sequence ID" value="KAE8339003.1"/>
    <property type="molecule type" value="Genomic_DNA"/>
</dbReference>
<dbReference type="AlphaFoldDB" id="A0A5N6Y2I4"/>
<reference evidence="1" key="1">
    <citation type="submission" date="2019-04" db="EMBL/GenBank/DDBJ databases">
        <title>Friends and foes A comparative genomics study of 23 Aspergillus species from section Flavi.</title>
        <authorList>
            <consortium name="DOE Joint Genome Institute"/>
            <person name="Kjaerbolling I."/>
            <person name="Vesth T."/>
            <person name="Frisvad J.C."/>
            <person name="Nybo J.L."/>
            <person name="Theobald S."/>
            <person name="Kildgaard S."/>
            <person name="Isbrandt T."/>
            <person name="Kuo A."/>
            <person name="Sato A."/>
            <person name="Lyhne E.K."/>
            <person name="Kogle M.E."/>
            <person name="Wiebenga A."/>
            <person name="Kun R.S."/>
            <person name="Lubbers R.J."/>
            <person name="Makela M.R."/>
            <person name="Barry K."/>
            <person name="Chovatia M."/>
            <person name="Clum A."/>
            <person name="Daum C."/>
            <person name="Haridas S."/>
            <person name="He G."/>
            <person name="LaButti K."/>
            <person name="Lipzen A."/>
            <person name="Mondo S."/>
            <person name="Riley R."/>
            <person name="Salamov A."/>
            <person name="Simmons B.A."/>
            <person name="Magnuson J.K."/>
            <person name="Henrissat B."/>
            <person name="Mortensen U.H."/>
            <person name="Larsen T.O."/>
            <person name="Devries R.P."/>
            <person name="Grigoriev I.V."/>
            <person name="Machida M."/>
            <person name="Baker S.E."/>
            <person name="Andersen M.R."/>
        </authorList>
    </citation>
    <scope>NUCLEOTIDE SEQUENCE</scope>
    <source>
        <strain evidence="1">CBS 117612</strain>
    </source>
</reference>
<gene>
    <name evidence="1" type="ORF">BDV24DRAFT_153099</name>
</gene>
<proteinExistence type="predicted"/>
<name>A0A5N6Y2I4_9EURO</name>
<organism evidence="1">
    <name type="scientific">Aspergillus arachidicola</name>
    <dbReference type="NCBI Taxonomy" id="656916"/>
    <lineage>
        <taxon>Eukaryota</taxon>
        <taxon>Fungi</taxon>
        <taxon>Dikarya</taxon>
        <taxon>Ascomycota</taxon>
        <taxon>Pezizomycotina</taxon>
        <taxon>Eurotiomycetes</taxon>
        <taxon>Eurotiomycetidae</taxon>
        <taxon>Eurotiales</taxon>
        <taxon>Aspergillaceae</taxon>
        <taxon>Aspergillus</taxon>
        <taxon>Aspergillus subgen. Circumdati</taxon>
    </lineage>
</organism>